<dbReference type="AlphaFoldDB" id="A0A2G9GKL1"/>
<sequence>MFKNIMLLKENTEDKTIDKISSSIIKDFPFHWFVKLLRPQRMYRLTHSSLHMIQEHVQIGTQIKYTNLRDNLVQAF</sequence>
<reference evidence="2" key="1">
    <citation type="journal article" date="2018" name="Gigascience">
        <title>Genome assembly of the Pink Ipe (Handroanthus impetiginosus, Bignoniaceae), a highly valued, ecologically keystone Neotropical timber forest tree.</title>
        <authorList>
            <person name="Silva-Junior O.B."/>
            <person name="Grattapaglia D."/>
            <person name="Novaes E."/>
            <person name="Collevatti R.G."/>
        </authorList>
    </citation>
    <scope>NUCLEOTIDE SEQUENCE [LARGE SCALE GENOMIC DNA]</scope>
    <source>
        <strain evidence="2">cv. UFG-1</strain>
    </source>
</reference>
<evidence type="ECO:0000313" key="2">
    <source>
        <dbReference type="Proteomes" id="UP000231279"/>
    </source>
</evidence>
<dbReference type="Proteomes" id="UP000231279">
    <property type="component" value="Unassembled WGS sequence"/>
</dbReference>
<accession>A0A2G9GKL1</accession>
<proteinExistence type="predicted"/>
<comment type="caution">
    <text evidence="1">The sequence shown here is derived from an EMBL/GenBank/DDBJ whole genome shotgun (WGS) entry which is preliminary data.</text>
</comment>
<dbReference type="EMBL" id="NKXS01004627">
    <property type="protein sequence ID" value="PIN05788.1"/>
    <property type="molecule type" value="Genomic_DNA"/>
</dbReference>
<gene>
    <name evidence="1" type="ORF">CDL12_21667</name>
</gene>
<protein>
    <submittedName>
        <fullName evidence="1">Uncharacterized protein</fullName>
    </submittedName>
</protein>
<keyword evidence="2" id="KW-1185">Reference proteome</keyword>
<evidence type="ECO:0000313" key="1">
    <source>
        <dbReference type="EMBL" id="PIN05788.1"/>
    </source>
</evidence>
<organism evidence="1 2">
    <name type="scientific">Handroanthus impetiginosus</name>
    <dbReference type="NCBI Taxonomy" id="429701"/>
    <lineage>
        <taxon>Eukaryota</taxon>
        <taxon>Viridiplantae</taxon>
        <taxon>Streptophyta</taxon>
        <taxon>Embryophyta</taxon>
        <taxon>Tracheophyta</taxon>
        <taxon>Spermatophyta</taxon>
        <taxon>Magnoliopsida</taxon>
        <taxon>eudicotyledons</taxon>
        <taxon>Gunneridae</taxon>
        <taxon>Pentapetalae</taxon>
        <taxon>asterids</taxon>
        <taxon>lamiids</taxon>
        <taxon>Lamiales</taxon>
        <taxon>Bignoniaceae</taxon>
        <taxon>Crescentiina</taxon>
        <taxon>Tabebuia alliance</taxon>
        <taxon>Handroanthus</taxon>
    </lineage>
</organism>
<name>A0A2G9GKL1_9LAMI</name>